<gene>
    <name evidence="2" type="ORF">SNE40_004370</name>
</gene>
<keyword evidence="3" id="KW-1185">Reference proteome</keyword>
<dbReference type="AlphaFoldDB" id="A0AAN8K5J7"/>
<comment type="caution">
    <text evidence="2">The sequence shown here is derived from an EMBL/GenBank/DDBJ whole genome shotgun (WGS) entry which is preliminary data.</text>
</comment>
<feature type="compositionally biased region" description="Basic and acidic residues" evidence="1">
    <location>
        <begin position="158"/>
        <end position="170"/>
    </location>
</feature>
<sequence>MQGPSEEPLRRSARRKLEYPPLTEDIVSNDIVIPMTIHVIDKEEAHRGGWPLRRSASLESRDNPFLPGSPLAKETDDLLKRATIIRDKFYLDKDGNRIEAPSSPNGIRDTGDHLADNAKAVVDEVIASVQQGVNQAAAPALNSPSKENGKVKDLVTPESVKLDLNDKDQAIDGNVTDKPSSPKNKKKEKNKCCTIM</sequence>
<evidence type="ECO:0000313" key="3">
    <source>
        <dbReference type="Proteomes" id="UP001347796"/>
    </source>
</evidence>
<feature type="region of interest" description="Disordered" evidence="1">
    <location>
        <begin position="158"/>
        <end position="196"/>
    </location>
</feature>
<accession>A0AAN8K5J7</accession>
<organism evidence="2 3">
    <name type="scientific">Patella caerulea</name>
    <name type="common">Rayed Mediterranean limpet</name>
    <dbReference type="NCBI Taxonomy" id="87958"/>
    <lineage>
        <taxon>Eukaryota</taxon>
        <taxon>Metazoa</taxon>
        <taxon>Spiralia</taxon>
        <taxon>Lophotrochozoa</taxon>
        <taxon>Mollusca</taxon>
        <taxon>Gastropoda</taxon>
        <taxon>Patellogastropoda</taxon>
        <taxon>Patelloidea</taxon>
        <taxon>Patellidae</taxon>
        <taxon>Patella</taxon>
    </lineage>
</organism>
<name>A0AAN8K5J7_PATCE</name>
<dbReference type="EMBL" id="JAZGQO010000003">
    <property type="protein sequence ID" value="KAK6188119.1"/>
    <property type="molecule type" value="Genomic_DNA"/>
</dbReference>
<reference evidence="2 3" key="1">
    <citation type="submission" date="2024-01" db="EMBL/GenBank/DDBJ databases">
        <title>The genome of the rayed Mediterranean limpet Patella caerulea (Linnaeus, 1758).</title>
        <authorList>
            <person name="Anh-Thu Weber A."/>
            <person name="Halstead-Nussloch G."/>
        </authorList>
    </citation>
    <scope>NUCLEOTIDE SEQUENCE [LARGE SCALE GENOMIC DNA]</scope>
    <source>
        <strain evidence="2">AATW-2023a</strain>
        <tissue evidence="2">Whole specimen</tissue>
    </source>
</reference>
<evidence type="ECO:0000256" key="1">
    <source>
        <dbReference type="SAM" id="MobiDB-lite"/>
    </source>
</evidence>
<protein>
    <submittedName>
        <fullName evidence="2">Uncharacterized protein</fullName>
    </submittedName>
</protein>
<proteinExistence type="predicted"/>
<dbReference type="Proteomes" id="UP001347796">
    <property type="component" value="Unassembled WGS sequence"/>
</dbReference>
<evidence type="ECO:0000313" key="2">
    <source>
        <dbReference type="EMBL" id="KAK6188119.1"/>
    </source>
</evidence>